<dbReference type="OrthoDB" id="1933717at2759"/>
<dbReference type="Proteomes" id="UP000799444">
    <property type="component" value="Unassembled WGS sequence"/>
</dbReference>
<evidence type="ECO:0000256" key="1">
    <source>
        <dbReference type="ARBA" id="ARBA00006484"/>
    </source>
</evidence>
<feature type="domain" description="Ketoreductase" evidence="4">
    <location>
        <begin position="40"/>
        <end position="204"/>
    </location>
</feature>
<accession>A0A9P4UX91</accession>
<evidence type="ECO:0000313" key="5">
    <source>
        <dbReference type="EMBL" id="KAF2727965.1"/>
    </source>
</evidence>
<evidence type="ECO:0000259" key="4">
    <source>
        <dbReference type="SMART" id="SM00822"/>
    </source>
</evidence>
<keyword evidence="6" id="KW-1185">Reference proteome</keyword>
<comment type="similarity">
    <text evidence="1">Belongs to the short-chain dehydrogenases/reductases (SDR) family.</text>
</comment>
<evidence type="ECO:0000313" key="6">
    <source>
        <dbReference type="Proteomes" id="UP000799444"/>
    </source>
</evidence>
<organism evidence="5 6">
    <name type="scientific">Polyplosphaeria fusca</name>
    <dbReference type="NCBI Taxonomy" id="682080"/>
    <lineage>
        <taxon>Eukaryota</taxon>
        <taxon>Fungi</taxon>
        <taxon>Dikarya</taxon>
        <taxon>Ascomycota</taxon>
        <taxon>Pezizomycotina</taxon>
        <taxon>Dothideomycetes</taxon>
        <taxon>Pleosporomycetidae</taxon>
        <taxon>Pleosporales</taxon>
        <taxon>Tetraplosphaeriaceae</taxon>
        <taxon>Polyplosphaeria</taxon>
    </lineage>
</organism>
<dbReference type="PANTHER" id="PTHR42901">
    <property type="entry name" value="ALCOHOL DEHYDROGENASE"/>
    <property type="match status" value="1"/>
</dbReference>
<dbReference type="PRINTS" id="PR00081">
    <property type="entry name" value="GDHRDH"/>
</dbReference>
<sequence>MSSNNGILSPPPLPTPVKTWHTSTYPTLSPSRPELSVSGKSILITGGGTGIGAATAQAFAQAGAARIAILGRRLQPLLDTKASIEAQYPKVSVFTSSTDITSKSAVDAAVEEFAAKSKIDVLISNAAMIGPHEDAASADGAALIAAVQANLSGALWVAQAFLRNAAPDAVAIDVSSTAAHANFSPRFASYSVAKMAIGRLWDAMDMGAPDVRVFHIQPGVVDTDMNRAVGGVAASGLEDHVSLPSTFMVWLASDEARFLKGKFLWSNWDVDELKEQRKELEGTSKLNLGLIGWPFGGADNFDWGM</sequence>
<dbReference type="Pfam" id="PF00106">
    <property type="entry name" value="adh_short"/>
    <property type="match status" value="1"/>
</dbReference>
<comment type="caution">
    <text evidence="5">The sequence shown here is derived from an EMBL/GenBank/DDBJ whole genome shotgun (WGS) entry which is preliminary data.</text>
</comment>
<feature type="compositionally biased region" description="Polar residues" evidence="3">
    <location>
        <begin position="20"/>
        <end position="30"/>
    </location>
</feature>
<reference evidence="5" key="1">
    <citation type="journal article" date="2020" name="Stud. Mycol.">
        <title>101 Dothideomycetes genomes: a test case for predicting lifestyles and emergence of pathogens.</title>
        <authorList>
            <person name="Haridas S."/>
            <person name="Albert R."/>
            <person name="Binder M."/>
            <person name="Bloem J."/>
            <person name="Labutti K."/>
            <person name="Salamov A."/>
            <person name="Andreopoulos B."/>
            <person name="Baker S."/>
            <person name="Barry K."/>
            <person name="Bills G."/>
            <person name="Bluhm B."/>
            <person name="Cannon C."/>
            <person name="Castanera R."/>
            <person name="Culley D."/>
            <person name="Daum C."/>
            <person name="Ezra D."/>
            <person name="Gonzalez J."/>
            <person name="Henrissat B."/>
            <person name="Kuo A."/>
            <person name="Liang C."/>
            <person name="Lipzen A."/>
            <person name="Lutzoni F."/>
            <person name="Magnuson J."/>
            <person name="Mondo S."/>
            <person name="Nolan M."/>
            <person name="Ohm R."/>
            <person name="Pangilinan J."/>
            <person name="Park H.-J."/>
            <person name="Ramirez L."/>
            <person name="Alfaro M."/>
            <person name="Sun H."/>
            <person name="Tritt A."/>
            <person name="Yoshinaga Y."/>
            <person name="Zwiers L.-H."/>
            <person name="Turgeon B."/>
            <person name="Goodwin S."/>
            <person name="Spatafora J."/>
            <person name="Crous P."/>
            <person name="Grigoriev I."/>
        </authorList>
    </citation>
    <scope>NUCLEOTIDE SEQUENCE</scope>
    <source>
        <strain evidence="5">CBS 125425</strain>
    </source>
</reference>
<evidence type="ECO:0000256" key="3">
    <source>
        <dbReference type="SAM" id="MobiDB-lite"/>
    </source>
</evidence>
<dbReference type="AlphaFoldDB" id="A0A9P4UX91"/>
<dbReference type="EMBL" id="ML996302">
    <property type="protein sequence ID" value="KAF2727965.1"/>
    <property type="molecule type" value="Genomic_DNA"/>
</dbReference>
<gene>
    <name evidence="5" type="ORF">EJ04DRAFT_593383</name>
</gene>
<dbReference type="GO" id="GO:0016491">
    <property type="term" value="F:oxidoreductase activity"/>
    <property type="evidence" value="ECO:0007669"/>
    <property type="project" value="UniProtKB-KW"/>
</dbReference>
<dbReference type="SUPFAM" id="SSF51735">
    <property type="entry name" value="NAD(P)-binding Rossmann-fold domains"/>
    <property type="match status" value="1"/>
</dbReference>
<evidence type="ECO:0000256" key="2">
    <source>
        <dbReference type="ARBA" id="ARBA00023002"/>
    </source>
</evidence>
<name>A0A9P4UX91_9PLEO</name>
<dbReference type="PANTHER" id="PTHR42901:SF1">
    <property type="entry name" value="ALCOHOL DEHYDROGENASE"/>
    <property type="match status" value="1"/>
</dbReference>
<proteinExistence type="inferred from homology"/>
<dbReference type="InterPro" id="IPR036291">
    <property type="entry name" value="NAD(P)-bd_dom_sf"/>
</dbReference>
<dbReference type="Gene3D" id="3.40.50.720">
    <property type="entry name" value="NAD(P)-binding Rossmann-like Domain"/>
    <property type="match status" value="1"/>
</dbReference>
<protein>
    <submittedName>
        <fullName evidence="5">NAD(P)-binding protein</fullName>
    </submittedName>
</protein>
<dbReference type="SMART" id="SM00822">
    <property type="entry name" value="PKS_KR"/>
    <property type="match status" value="1"/>
</dbReference>
<feature type="region of interest" description="Disordered" evidence="3">
    <location>
        <begin position="1"/>
        <end position="32"/>
    </location>
</feature>
<dbReference type="InterPro" id="IPR002347">
    <property type="entry name" value="SDR_fam"/>
</dbReference>
<keyword evidence="2" id="KW-0560">Oxidoreductase</keyword>
<dbReference type="InterPro" id="IPR057326">
    <property type="entry name" value="KR_dom"/>
</dbReference>